<dbReference type="SUPFAM" id="SSF46689">
    <property type="entry name" value="Homeodomain-like"/>
    <property type="match status" value="1"/>
</dbReference>
<protein>
    <submittedName>
        <fullName evidence="6">HTH-type transcriptional regulator RutR</fullName>
    </submittedName>
</protein>
<accession>A0A090MR72</accession>
<keyword evidence="3" id="KW-0804">Transcription</keyword>
<gene>
    <name evidence="6" type="ORF">BN961_03282</name>
</gene>
<dbReference type="GO" id="GO:0000976">
    <property type="term" value="F:transcription cis-regulatory region binding"/>
    <property type="evidence" value="ECO:0007669"/>
    <property type="project" value="TreeGrafter"/>
</dbReference>
<dbReference type="PANTHER" id="PTHR30055:SF234">
    <property type="entry name" value="HTH-TYPE TRANSCRIPTIONAL REGULATOR BETI"/>
    <property type="match status" value="1"/>
</dbReference>
<dbReference type="Gene3D" id="1.10.357.10">
    <property type="entry name" value="Tetracycline Repressor, domain 2"/>
    <property type="match status" value="1"/>
</dbReference>
<keyword evidence="7" id="KW-1185">Reference proteome</keyword>
<dbReference type="RefSeq" id="WP_048757636.1">
    <property type="nucleotide sequence ID" value="NZ_CCAZ020000002.1"/>
</dbReference>
<dbReference type="InterPro" id="IPR009057">
    <property type="entry name" value="Homeodomain-like_sf"/>
</dbReference>
<feature type="DNA-binding region" description="H-T-H motif" evidence="4">
    <location>
        <begin position="36"/>
        <end position="55"/>
    </location>
</feature>
<proteinExistence type="predicted"/>
<organism evidence="6 7">
    <name type="scientific">Afipia felis</name>
    <name type="common">Cat scratch disease bacillus</name>
    <dbReference type="NCBI Taxonomy" id="1035"/>
    <lineage>
        <taxon>Bacteria</taxon>
        <taxon>Pseudomonadati</taxon>
        <taxon>Pseudomonadota</taxon>
        <taxon>Alphaproteobacteria</taxon>
        <taxon>Hyphomicrobiales</taxon>
        <taxon>Nitrobacteraceae</taxon>
        <taxon>Afipia</taxon>
    </lineage>
</organism>
<dbReference type="AlphaFoldDB" id="A0A090MR72"/>
<dbReference type="OrthoDB" id="2356263at2"/>
<evidence type="ECO:0000259" key="5">
    <source>
        <dbReference type="PROSITE" id="PS50977"/>
    </source>
</evidence>
<dbReference type="Pfam" id="PF00440">
    <property type="entry name" value="TetR_N"/>
    <property type="match status" value="1"/>
</dbReference>
<keyword evidence="2 4" id="KW-0238">DNA-binding</keyword>
<reference evidence="6 7" key="1">
    <citation type="journal article" date="2014" name="Genome Announc.">
        <title>Genome Sequence of Afipia felis Strain 76713, Isolated in Hospital Water Using an Amoeba Co-Culture Procedure.</title>
        <authorList>
            <person name="Benamar S."/>
            <person name="La Scola B."/>
            <person name="Croce O."/>
        </authorList>
    </citation>
    <scope>NUCLEOTIDE SEQUENCE [LARGE SCALE GENOMIC DNA]</scope>
    <source>
        <strain evidence="6 7">76713</strain>
    </source>
</reference>
<dbReference type="PROSITE" id="PS50977">
    <property type="entry name" value="HTH_TETR_2"/>
    <property type="match status" value="1"/>
</dbReference>
<dbReference type="PRINTS" id="PR00455">
    <property type="entry name" value="HTHTETR"/>
</dbReference>
<dbReference type="InterPro" id="IPR001647">
    <property type="entry name" value="HTH_TetR"/>
</dbReference>
<dbReference type="Gene3D" id="1.10.10.60">
    <property type="entry name" value="Homeodomain-like"/>
    <property type="match status" value="1"/>
</dbReference>
<dbReference type="Proteomes" id="UP000035762">
    <property type="component" value="Unassembled WGS sequence"/>
</dbReference>
<evidence type="ECO:0000256" key="4">
    <source>
        <dbReference type="PROSITE-ProRule" id="PRU00335"/>
    </source>
</evidence>
<evidence type="ECO:0000313" key="7">
    <source>
        <dbReference type="Proteomes" id="UP000035762"/>
    </source>
</evidence>
<dbReference type="STRING" id="1035.BN961_03282"/>
<evidence type="ECO:0000256" key="3">
    <source>
        <dbReference type="ARBA" id="ARBA00023163"/>
    </source>
</evidence>
<dbReference type="GO" id="GO:0003700">
    <property type="term" value="F:DNA-binding transcription factor activity"/>
    <property type="evidence" value="ECO:0007669"/>
    <property type="project" value="TreeGrafter"/>
</dbReference>
<feature type="domain" description="HTH tetR-type" evidence="5">
    <location>
        <begin position="13"/>
        <end position="73"/>
    </location>
</feature>
<dbReference type="PANTHER" id="PTHR30055">
    <property type="entry name" value="HTH-TYPE TRANSCRIPTIONAL REGULATOR RUTR"/>
    <property type="match status" value="1"/>
</dbReference>
<dbReference type="InterPro" id="IPR050109">
    <property type="entry name" value="HTH-type_TetR-like_transc_reg"/>
</dbReference>
<keyword evidence="1" id="KW-0805">Transcription regulation</keyword>
<evidence type="ECO:0000256" key="1">
    <source>
        <dbReference type="ARBA" id="ARBA00023015"/>
    </source>
</evidence>
<comment type="caution">
    <text evidence="6">The sequence shown here is derived from an EMBL/GenBank/DDBJ whole genome shotgun (WGS) entry which is preliminary data.</text>
</comment>
<dbReference type="EMBL" id="CCAZ020000002">
    <property type="protein sequence ID" value="CEG09850.1"/>
    <property type="molecule type" value="Genomic_DNA"/>
</dbReference>
<sequence>MEKRQSRREAVSEHKRELILEAAKQIFAEEGLEGASLRAIAVRAGYTPAALYFYFESKEAIYAEVLKASLASLGAAVHEAVAQTRTAAQRLKAAAMGFFRFYTENPRDLDLGFYLFRGGMKPAGLGRARDETLNAALEAALRPIADAALELGASRQKANLLLVDCFAHATGLLLLLHTGRIRMFGASAADRMEAYVKDRIAHLSEG</sequence>
<evidence type="ECO:0000313" key="6">
    <source>
        <dbReference type="EMBL" id="CEG09850.1"/>
    </source>
</evidence>
<evidence type="ECO:0000256" key="2">
    <source>
        <dbReference type="ARBA" id="ARBA00023125"/>
    </source>
</evidence>
<name>A0A090MR72_AFIFE</name>